<protein>
    <submittedName>
        <fullName evidence="2">Uncharacterized protein</fullName>
    </submittedName>
</protein>
<keyword evidence="1" id="KW-0812">Transmembrane</keyword>
<reference evidence="2" key="2">
    <citation type="submission" date="2023-06" db="EMBL/GenBank/DDBJ databases">
        <authorList>
            <consortium name="Lawrence Berkeley National Laboratory"/>
            <person name="Haridas S."/>
            <person name="Hensen N."/>
            <person name="Bonometti L."/>
            <person name="Westerberg I."/>
            <person name="Brannstrom I.O."/>
            <person name="Guillou S."/>
            <person name="Cros-Aarteil S."/>
            <person name="Calhoun S."/>
            <person name="Kuo A."/>
            <person name="Mondo S."/>
            <person name="Pangilinan J."/>
            <person name="Riley R."/>
            <person name="LaButti K."/>
            <person name="Andreopoulos B."/>
            <person name="Lipzen A."/>
            <person name="Chen C."/>
            <person name="Yanf M."/>
            <person name="Daum C."/>
            <person name="Ng V."/>
            <person name="Clum A."/>
            <person name="Steindorff A."/>
            <person name="Ohm R."/>
            <person name="Martin F."/>
            <person name="Silar P."/>
            <person name="Natvig D."/>
            <person name="Lalanne C."/>
            <person name="Gautier V."/>
            <person name="Ament-velasquez S.L."/>
            <person name="Kruys A."/>
            <person name="Hutchinson M.I."/>
            <person name="Powell A.J."/>
            <person name="Barry K."/>
            <person name="Miller A.N."/>
            <person name="Grigoriev I.V."/>
            <person name="Debuchy R."/>
            <person name="Gladieux P."/>
            <person name="Thoren M.H."/>
            <person name="Johannesson H."/>
        </authorList>
    </citation>
    <scope>NUCLEOTIDE SEQUENCE</scope>
    <source>
        <strain evidence="2">CBS 232.78</strain>
    </source>
</reference>
<keyword evidence="3" id="KW-1185">Reference proteome</keyword>
<proteinExistence type="predicted"/>
<keyword evidence="1" id="KW-1133">Transmembrane helix</keyword>
<evidence type="ECO:0000256" key="1">
    <source>
        <dbReference type="SAM" id="Phobius"/>
    </source>
</evidence>
<gene>
    <name evidence="2" type="ORF">B0H63DRAFT_129762</name>
</gene>
<evidence type="ECO:0000313" key="3">
    <source>
        <dbReference type="Proteomes" id="UP001285441"/>
    </source>
</evidence>
<reference evidence="2" key="1">
    <citation type="journal article" date="2023" name="Mol. Phylogenet. Evol.">
        <title>Genome-scale phylogeny and comparative genomics of the fungal order Sordariales.</title>
        <authorList>
            <person name="Hensen N."/>
            <person name="Bonometti L."/>
            <person name="Westerberg I."/>
            <person name="Brannstrom I.O."/>
            <person name="Guillou S."/>
            <person name="Cros-Aarteil S."/>
            <person name="Calhoun S."/>
            <person name="Haridas S."/>
            <person name="Kuo A."/>
            <person name="Mondo S."/>
            <person name="Pangilinan J."/>
            <person name="Riley R."/>
            <person name="LaButti K."/>
            <person name="Andreopoulos B."/>
            <person name="Lipzen A."/>
            <person name="Chen C."/>
            <person name="Yan M."/>
            <person name="Daum C."/>
            <person name="Ng V."/>
            <person name="Clum A."/>
            <person name="Steindorff A."/>
            <person name="Ohm R.A."/>
            <person name="Martin F."/>
            <person name="Silar P."/>
            <person name="Natvig D.O."/>
            <person name="Lalanne C."/>
            <person name="Gautier V."/>
            <person name="Ament-Velasquez S.L."/>
            <person name="Kruys A."/>
            <person name="Hutchinson M.I."/>
            <person name="Powell A.J."/>
            <person name="Barry K."/>
            <person name="Miller A.N."/>
            <person name="Grigoriev I.V."/>
            <person name="Debuchy R."/>
            <person name="Gladieux P."/>
            <person name="Hiltunen Thoren M."/>
            <person name="Johannesson H."/>
        </authorList>
    </citation>
    <scope>NUCLEOTIDE SEQUENCE</scope>
    <source>
        <strain evidence="2">CBS 232.78</strain>
    </source>
</reference>
<evidence type="ECO:0000313" key="2">
    <source>
        <dbReference type="EMBL" id="KAK3391007.1"/>
    </source>
</evidence>
<keyword evidence="1" id="KW-0472">Membrane</keyword>
<feature type="transmembrane region" description="Helical" evidence="1">
    <location>
        <begin position="12"/>
        <end position="33"/>
    </location>
</feature>
<name>A0AAE0P0G8_9PEZI</name>
<comment type="caution">
    <text evidence="2">The sequence shown here is derived from an EMBL/GenBank/DDBJ whole genome shotgun (WGS) entry which is preliminary data.</text>
</comment>
<accession>A0AAE0P0G8</accession>
<dbReference type="AlphaFoldDB" id="A0AAE0P0G8"/>
<organism evidence="2 3">
    <name type="scientific">Podospora didyma</name>
    <dbReference type="NCBI Taxonomy" id="330526"/>
    <lineage>
        <taxon>Eukaryota</taxon>
        <taxon>Fungi</taxon>
        <taxon>Dikarya</taxon>
        <taxon>Ascomycota</taxon>
        <taxon>Pezizomycotina</taxon>
        <taxon>Sordariomycetes</taxon>
        <taxon>Sordariomycetidae</taxon>
        <taxon>Sordariales</taxon>
        <taxon>Podosporaceae</taxon>
        <taxon>Podospora</taxon>
    </lineage>
</organism>
<dbReference type="EMBL" id="JAULSW010000002">
    <property type="protein sequence ID" value="KAK3391007.1"/>
    <property type="molecule type" value="Genomic_DNA"/>
</dbReference>
<dbReference type="Proteomes" id="UP001285441">
    <property type="component" value="Unassembled WGS sequence"/>
</dbReference>
<sequence>MGRDSRIKRAHVLLACLLLGGWNICTSILFWLADGQCHVMSCKITLEKQKREKKSLLCYSSYVMWRDVNGEQRRTKNDYKVPAEQSVRCKLYGGRYDKYVGRSW</sequence>